<name>T1K7T0_TETUR</name>
<evidence type="ECO:0000256" key="6">
    <source>
        <dbReference type="ARBA" id="ARBA00023136"/>
    </source>
</evidence>
<organism evidence="9 10">
    <name type="scientific">Tetranychus urticae</name>
    <name type="common">Two-spotted spider mite</name>
    <dbReference type="NCBI Taxonomy" id="32264"/>
    <lineage>
        <taxon>Eukaryota</taxon>
        <taxon>Metazoa</taxon>
        <taxon>Ecdysozoa</taxon>
        <taxon>Arthropoda</taxon>
        <taxon>Chelicerata</taxon>
        <taxon>Arachnida</taxon>
        <taxon>Acari</taxon>
        <taxon>Acariformes</taxon>
        <taxon>Trombidiformes</taxon>
        <taxon>Prostigmata</taxon>
        <taxon>Eleutherengona</taxon>
        <taxon>Raphignathae</taxon>
        <taxon>Tetranychoidea</taxon>
        <taxon>Tetranychidae</taxon>
        <taxon>Tetranychus</taxon>
    </lineage>
</organism>
<keyword evidence="4 7" id="KW-0812">Transmembrane</keyword>
<keyword evidence="3" id="KW-0813">Transport</keyword>
<dbReference type="Proteomes" id="UP000015104">
    <property type="component" value="Unassembled WGS sequence"/>
</dbReference>
<reference evidence="10" key="1">
    <citation type="submission" date="2011-08" db="EMBL/GenBank/DDBJ databases">
        <authorList>
            <person name="Rombauts S."/>
        </authorList>
    </citation>
    <scope>NUCLEOTIDE SEQUENCE</scope>
    <source>
        <strain evidence="10">London</strain>
    </source>
</reference>
<evidence type="ECO:0000256" key="1">
    <source>
        <dbReference type="ARBA" id="ARBA00004141"/>
    </source>
</evidence>
<dbReference type="AlphaFoldDB" id="T1K7T0"/>
<evidence type="ECO:0000256" key="3">
    <source>
        <dbReference type="ARBA" id="ARBA00022448"/>
    </source>
</evidence>
<evidence type="ECO:0000259" key="8">
    <source>
        <dbReference type="PROSITE" id="PS50893"/>
    </source>
</evidence>
<dbReference type="PROSITE" id="PS00211">
    <property type="entry name" value="ABC_TRANSPORTER_1"/>
    <property type="match status" value="1"/>
</dbReference>
<protein>
    <recommendedName>
        <fullName evidence="8">ABC transporter domain-containing protein</fullName>
    </recommendedName>
</protein>
<dbReference type="Pfam" id="PF01061">
    <property type="entry name" value="ABC2_membrane"/>
    <property type="match status" value="1"/>
</dbReference>
<feature type="transmembrane region" description="Helical" evidence="7">
    <location>
        <begin position="517"/>
        <end position="537"/>
    </location>
</feature>
<comment type="similarity">
    <text evidence="2">Belongs to the ABC transporter superfamily. ABCG family. Eye pigment precursor importer (TC 3.A.1.204) subfamily.</text>
</comment>
<feature type="transmembrane region" description="Helical" evidence="7">
    <location>
        <begin position="381"/>
        <end position="397"/>
    </location>
</feature>
<dbReference type="Gene3D" id="3.40.50.300">
    <property type="entry name" value="P-loop containing nucleotide triphosphate hydrolases"/>
    <property type="match status" value="1"/>
</dbReference>
<dbReference type="SUPFAM" id="SSF52540">
    <property type="entry name" value="P-loop containing nucleoside triphosphate hydrolases"/>
    <property type="match status" value="1"/>
</dbReference>
<dbReference type="HOGENOM" id="CLU_000604_57_6_1"/>
<accession>T1K7T0</accession>
<dbReference type="PANTHER" id="PTHR48041:SF129">
    <property type="entry name" value="PROTEIN WHITE"/>
    <property type="match status" value="1"/>
</dbReference>
<dbReference type="InterPro" id="IPR027417">
    <property type="entry name" value="P-loop_NTPase"/>
</dbReference>
<feature type="domain" description="ABC transporter" evidence="8">
    <location>
        <begin position="61"/>
        <end position="284"/>
    </location>
</feature>
<evidence type="ECO:0000256" key="7">
    <source>
        <dbReference type="SAM" id="Phobius"/>
    </source>
</evidence>
<dbReference type="PANTHER" id="PTHR48041">
    <property type="entry name" value="ABC TRANSPORTER G FAMILY MEMBER 28"/>
    <property type="match status" value="1"/>
</dbReference>
<dbReference type="InterPro" id="IPR050352">
    <property type="entry name" value="ABCG_transporters"/>
</dbReference>
<proteinExistence type="inferred from homology"/>
<dbReference type="InterPro" id="IPR013525">
    <property type="entry name" value="ABC2_TM"/>
</dbReference>
<keyword evidence="10" id="KW-1185">Reference proteome</keyword>
<dbReference type="GO" id="GO:0005886">
    <property type="term" value="C:plasma membrane"/>
    <property type="evidence" value="ECO:0007669"/>
    <property type="project" value="TreeGrafter"/>
</dbReference>
<evidence type="ECO:0000256" key="2">
    <source>
        <dbReference type="ARBA" id="ARBA00005814"/>
    </source>
</evidence>
<dbReference type="EMBL" id="CAEY01001812">
    <property type="status" value="NOT_ANNOTATED_CDS"/>
    <property type="molecule type" value="Genomic_DNA"/>
</dbReference>
<dbReference type="EnsemblMetazoa" id="tetur06g05430.1">
    <property type="protein sequence ID" value="tetur06g05430.1"/>
    <property type="gene ID" value="tetur06g05430"/>
</dbReference>
<dbReference type="EMBL" id="CAEY01001813">
    <property type="status" value="NOT_ANNOTATED_CDS"/>
    <property type="molecule type" value="Genomic_DNA"/>
</dbReference>
<dbReference type="PROSITE" id="PS50893">
    <property type="entry name" value="ABC_TRANSPORTER_2"/>
    <property type="match status" value="1"/>
</dbReference>
<dbReference type="InterPro" id="IPR003439">
    <property type="entry name" value="ABC_transporter-like_ATP-bd"/>
</dbReference>
<dbReference type="Pfam" id="PF19055">
    <property type="entry name" value="ABC2_membrane_7"/>
    <property type="match status" value="1"/>
</dbReference>
<comment type="subcellular location">
    <subcellularLocation>
        <location evidence="1">Membrane</location>
        <topology evidence="1">Multi-pass membrane protein</topology>
    </subcellularLocation>
</comment>
<dbReference type="InterPro" id="IPR043926">
    <property type="entry name" value="ABCG_dom"/>
</dbReference>
<dbReference type="GO" id="GO:0140359">
    <property type="term" value="F:ABC-type transporter activity"/>
    <property type="evidence" value="ECO:0007669"/>
    <property type="project" value="InterPro"/>
</dbReference>
<dbReference type="GO" id="GO:0016887">
    <property type="term" value="F:ATP hydrolysis activity"/>
    <property type="evidence" value="ECO:0007669"/>
    <property type="project" value="InterPro"/>
</dbReference>
<dbReference type="InterPro" id="IPR017871">
    <property type="entry name" value="ABC_transporter-like_CS"/>
</dbReference>
<feature type="transmembrane region" description="Helical" evidence="7">
    <location>
        <begin position="486"/>
        <end position="510"/>
    </location>
</feature>
<keyword evidence="5 7" id="KW-1133">Transmembrane helix</keyword>
<feature type="transmembrane region" description="Helical" evidence="7">
    <location>
        <begin position="620"/>
        <end position="638"/>
    </location>
</feature>
<dbReference type="eggNOG" id="KOG0061">
    <property type="taxonomic scope" value="Eukaryota"/>
</dbReference>
<dbReference type="GO" id="GO:0005524">
    <property type="term" value="F:ATP binding"/>
    <property type="evidence" value="ECO:0007669"/>
    <property type="project" value="InterPro"/>
</dbReference>
<sequence length="646" mass="72423">METVRNIIAQKSKLFEKSKQSIFWIQSTRPQDSLKGPIDLSWINVSVYSNQSYFNQFIGNLQTKFNLPSKGIQPHQIINDISGEAKHGNILAIMGSSGSGTILLNGKPSTVERITSCSAYVQQDDIFLANLTAREHLMYQAKLRMSPDTSQDAIIKRVEEVILELSLTKCADTIIGLKGSKKSISGGEMKRLAFASEILTNPSILFCDEPTSGLDSYMAYNVVSLLKSMANSKRTIIITIHQPSSDIFALLDQLLLISEGRLAFIGTSADALKFYSSLGMECPSNYNPADFFIQKISISPGNEQDDLQMVNMICDEFIESSYGQSLKKRLTQSTSIVNSDAYQSMFGHSLVYRSTYLTQFWVILSRSFLCNWREYSVTSTRFLETIALSLIMGFIYLRQEYNQESIMNITGALFMILINNTITPAVSVVNTFCHELPVFVREHNSGLYRVNVYFLCKTIAELPFFLILPSISLTICYWMINLNPNGTRFMVSLACIILVTNVSTSFGYLVGCLCQSLNAALSIAPTAISSLLIFAGLPINQRSIPKYIAWGKYLSWPYYGNEILVVNQWKGVKNISCPYWLNNRYITSTPYGHQIIDCTVTGEGVINKLSFSVGNVNFDFAMLFVLIVAFRLTALLGLHHRARSFR</sequence>
<keyword evidence="6 7" id="KW-0472">Membrane</keyword>
<evidence type="ECO:0000256" key="5">
    <source>
        <dbReference type="ARBA" id="ARBA00022989"/>
    </source>
</evidence>
<evidence type="ECO:0000313" key="10">
    <source>
        <dbReference type="Proteomes" id="UP000015104"/>
    </source>
</evidence>
<reference evidence="9" key="2">
    <citation type="submission" date="2015-06" db="UniProtKB">
        <authorList>
            <consortium name="EnsemblMetazoa"/>
        </authorList>
    </citation>
    <scope>IDENTIFICATION</scope>
</reference>
<dbReference type="Pfam" id="PF00005">
    <property type="entry name" value="ABC_tran"/>
    <property type="match status" value="1"/>
</dbReference>
<feature type="transmembrane region" description="Helical" evidence="7">
    <location>
        <begin position="454"/>
        <end position="480"/>
    </location>
</feature>
<dbReference type="GO" id="GO:0030659">
    <property type="term" value="C:cytoplasmic vesicle membrane"/>
    <property type="evidence" value="ECO:0007669"/>
    <property type="project" value="TreeGrafter"/>
</dbReference>
<evidence type="ECO:0000313" key="9">
    <source>
        <dbReference type="EnsemblMetazoa" id="tetur06g05430.1"/>
    </source>
</evidence>
<evidence type="ECO:0000256" key="4">
    <source>
        <dbReference type="ARBA" id="ARBA00022692"/>
    </source>
</evidence>